<name>A0A381RPT9_9ZZZZ</name>
<proteinExistence type="predicted"/>
<dbReference type="PANTHER" id="PTHR35024:SF4">
    <property type="entry name" value="POLYMER-FORMING CYTOSKELETAL PROTEIN"/>
    <property type="match status" value="1"/>
</dbReference>
<feature type="region of interest" description="Disordered" evidence="1">
    <location>
        <begin position="86"/>
        <end position="123"/>
    </location>
</feature>
<evidence type="ECO:0000313" key="2">
    <source>
        <dbReference type="EMBL" id="SUZ93171.1"/>
    </source>
</evidence>
<dbReference type="InterPro" id="IPR007607">
    <property type="entry name" value="BacA/B"/>
</dbReference>
<dbReference type="Pfam" id="PF04519">
    <property type="entry name" value="Bactofilin"/>
    <property type="match status" value="1"/>
</dbReference>
<reference evidence="2" key="1">
    <citation type="submission" date="2018-05" db="EMBL/GenBank/DDBJ databases">
        <authorList>
            <person name="Lanie J.A."/>
            <person name="Ng W.-L."/>
            <person name="Kazmierczak K.M."/>
            <person name="Andrzejewski T.M."/>
            <person name="Davidsen T.M."/>
            <person name="Wayne K.J."/>
            <person name="Tettelin H."/>
            <person name="Glass J.I."/>
            <person name="Rusch D."/>
            <person name="Podicherti R."/>
            <person name="Tsui H.-C.T."/>
            <person name="Winkler M.E."/>
        </authorList>
    </citation>
    <scope>NUCLEOTIDE SEQUENCE</scope>
</reference>
<protein>
    <recommendedName>
        <fullName evidence="3">Polymer-forming cytoskeletal protein</fullName>
    </recommendedName>
</protein>
<gene>
    <name evidence="2" type="ORF">METZ01_LOCUS46025</name>
</gene>
<sequence>MGEGSFECSGSFDGKIDISGDVIIGQSGTAEAELKARSINIDGRLHGDATGTEKVQVGASGHVEGNLRAPAVQFIEGAFFEGNVEMRRPEHVGSEGDSKSNDEAVGEPSGEEAKNDVNSDDSS</sequence>
<dbReference type="AlphaFoldDB" id="A0A381RPT9"/>
<evidence type="ECO:0000256" key="1">
    <source>
        <dbReference type="SAM" id="MobiDB-lite"/>
    </source>
</evidence>
<organism evidence="2">
    <name type="scientific">marine metagenome</name>
    <dbReference type="NCBI Taxonomy" id="408172"/>
    <lineage>
        <taxon>unclassified sequences</taxon>
        <taxon>metagenomes</taxon>
        <taxon>ecological metagenomes</taxon>
    </lineage>
</organism>
<feature type="compositionally biased region" description="Basic and acidic residues" evidence="1">
    <location>
        <begin position="86"/>
        <end position="102"/>
    </location>
</feature>
<evidence type="ECO:0008006" key="3">
    <source>
        <dbReference type="Google" id="ProtNLM"/>
    </source>
</evidence>
<dbReference type="PANTHER" id="PTHR35024">
    <property type="entry name" value="HYPOTHETICAL CYTOSOLIC PROTEIN"/>
    <property type="match status" value="1"/>
</dbReference>
<dbReference type="EMBL" id="UINC01002123">
    <property type="protein sequence ID" value="SUZ93171.1"/>
    <property type="molecule type" value="Genomic_DNA"/>
</dbReference>
<accession>A0A381RPT9</accession>